<name>A0ABM8WZY0_9BURK</name>
<dbReference type="Proteomes" id="UP000706525">
    <property type="component" value="Unassembled WGS sequence"/>
</dbReference>
<keyword evidence="4" id="KW-1185">Reference proteome</keyword>
<dbReference type="InterPro" id="IPR021350">
    <property type="entry name" value="DUF2968"/>
</dbReference>
<evidence type="ECO:0000313" key="3">
    <source>
        <dbReference type="EMBL" id="CAG9173109.1"/>
    </source>
</evidence>
<feature type="signal peptide" evidence="2">
    <location>
        <begin position="1"/>
        <end position="28"/>
    </location>
</feature>
<comment type="caution">
    <text evidence="3">The sequence shown here is derived from an EMBL/GenBank/DDBJ whole genome shotgun (WGS) entry which is preliminary data.</text>
</comment>
<dbReference type="EMBL" id="CAJZAG010000005">
    <property type="protein sequence ID" value="CAG9173109.1"/>
    <property type="molecule type" value="Genomic_DNA"/>
</dbReference>
<evidence type="ECO:0000313" key="4">
    <source>
        <dbReference type="Proteomes" id="UP000706525"/>
    </source>
</evidence>
<keyword evidence="2" id="KW-0732">Signal</keyword>
<dbReference type="RefSeq" id="WP_223989043.1">
    <property type="nucleotide sequence ID" value="NZ_CAJZAG010000005.1"/>
</dbReference>
<feature type="compositionally biased region" description="Low complexity" evidence="1">
    <location>
        <begin position="183"/>
        <end position="195"/>
    </location>
</feature>
<evidence type="ECO:0000256" key="2">
    <source>
        <dbReference type="SAM" id="SignalP"/>
    </source>
</evidence>
<dbReference type="Pfam" id="PF11180">
    <property type="entry name" value="DUF2968"/>
    <property type="match status" value="1"/>
</dbReference>
<accession>A0ABM8WZY0</accession>
<proteinExistence type="predicted"/>
<sequence length="221" mass="24284">MTKLIGRPMAVSGFAVAMLLAAGQTAFAQSADAPNKDQAQQPVVVAVDASSAGTAQELQQRIGGGTVAALRKTANGSYEAQLLFDRQLGKYYIALMQQGNYWRVIRTGDEVRANANYAMFVRQTERLSDVEMQRARVETQKSQVVQKLVAAREVERRLEADVGVAQEQAKLAAERGQEERSQVQDLQAQQGAAQAELRETMSRIARLQQQEKTSGTVTRTR</sequence>
<feature type="chain" id="PRO_5046887491" evidence="2">
    <location>
        <begin position="29"/>
        <end position="221"/>
    </location>
</feature>
<reference evidence="3 4" key="1">
    <citation type="submission" date="2021-08" db="EMBL/GenBank/DDBJ databases">
        <authorList>
            <person name="Peeters C."/>
        </authorList>
    </citation>
    <scope>NUCLEOTIDE SEQUENCE [LARGE SCALE GENOMIC DNA]</scope>
    <source>
        <strain evidence="3 4">LMG 32289</strain>
    </source>
</reference>
<organism evidence="3 4">
    <name type="scientific">Cupriavidus pampae</name>
    <dbReference type="NCBI Taxonomy" id="659251"/>
    <lineage>
        <taxon>Bacteria</taxon>
        <taxon>Pseudomonadati</taxon>
        <taxon>Pseudomonadota</taxon>
        <taxon>Betaproteobacteria</taxon>
        <taxon>Burkholderiales</taxon>
        <taxon>Burkholderiaceae</taxon>
        <taxon>Cupriavidus</taxon>
    </lineage>
</organism>
<feature type="region of interest" description="Disordered" evidence="1">
    <location>
        <begin position="175"/>
        <end position="195"/>
    </location>
</feature>
<evidence type="ECO:0000256" key="1">
    <source>
        <dbReference type="SAM" id="MobiDB-lite"/>
    </source>
</evidence>
<gene>
    <name evidence="3" type="ORF">LMG32289_02768</name>
</gene>
<protein>
    <submittedName>
        <fullName evidence="3">Uncharacterized protein</fullName>
    </submittedName>
</protein>